<proteinExistence type="predicted"/>
<dbReference type="Pfam" id="PF02520">
    <property type="entry name" value="ANIS5_cation-bd"/>
    <property type="match status" value="1"/>
</dbReference>
<evidence type="ECO:0000256" key="1">
    <source>
        <dbReference type="SAM" id="SignalP"/>
    </source>
</evidence>
<keyword evidence="1" id="KW-0732">Signal</keyword>
<protein>
    <submittedName>
        <fullName evidence="4">ANIS5_cation-bd domain-containing protein</fullName>
    </submittedName>
</protein>
<keyword evidence="3" id="KW-1185">Reference proteome</keyword>
<organism evidence="3 4">
    <name type="scientific">Haemonchus contortus</name>
    <name type="common">Barber pole worm</name>
    <dbReference type="NCBI Taxonomy" id="6289"/>
    <lineage>
        <taxon>Eukaryota</taxon>
        <taxon>Metazoa</taxon>
        <taxon>Ecdysozoa</taxon>
        <taxon>Nematoda</taxon>
        <taxon>Chromadorea</taxon>
        <taxon>Rhabditida</taxon>
        <taxon>Rhabditina</taxon>
        <taxon>Rhabditomorpha</taxon>
        <taxon>Strongyloidea</taxon>
        <taxon>Trichostrongylidae</taxon>
        <taxon>Haemonchus</taxon>
    </lineage>
</organism>
<dbReference type="AlphaFoldDB" id="A0A7I4YJE5"/>
<dbReference type="PANTHER" id="PTHR21593:SF36">
    <property type="entry name" value="DUF148 DOMAIN-CONTAINING PROTEIN-RELATED"/>
    <property type="match status" value="1"/>
</dbReference>
<dbReference type="InterPro" id="IPR052823">
    <property type="entry name" value="SXP/RAL-2_related"/>
</dbReference>
<dbReference type="OrthoDB" id="5845888at2759"/>
<feature type="domain" description="SXP/RAL-2 family protein Ani s 5-like cation-binding" evidence="2">
    <location>
        <begin position="36"/>
        <end position="134"/>
    </location>
</feature>
<dbReference type="Proteomes" id="UP000025227">
    <property type="component" value="Unplaced"/>
</dbReference>
<dbReference type="OMA" id="RANNDIT"/>
<evidence type="ECO:0000259" key="2">
    <source>
        <dbReference type="Pfam" id="PF02520"/>
    </source>
</evidence>
<name>A0A7I4YJE5_HAECO</name>
<dbReference type="InterPro" id="IPR003677">
    <property type="entry name" value="ANIS5_cation-bd"/>
</dbReference>
<evidence type="ECO:0000313" key="3">
    <source>
        <dbReference type="Proteomes" id="UP000025227"/>
    </source>
</evidence>
<accession>A0A7I4YJE5</accession>
<feature type="chain" id="PRO_5029878896" evidence="1">
    <location>
        <begin position="16"/>
        <end position="188"/>
    </location>
</feature>
<sequence>MKLLLSFCFLAVTAAHLPYYFMKMFHPPFLKNVSLEARLDYHKIFVNKTLTIAEQKEEIRAWAKENNLTSEVTTFFSEIDKGVVEMKQKVAKLVDASPEAVENFTKIMENENQTMSQMMKAIEKLRLEHPSVFNVYDSAMKEVMGKNGSHGSHAKPQELRFPHSRKQPLHRVRRQMGLENSRSIWGFK</sequence>
<feature type="signal peptide" evidence="1">
    <location>
        <begin position="1"/>
        <end position="15"/>
    </location>
</feature>
<reference evidence="4" key="1">
    <citation type="submission" date="2020-12" db="UniProtKB">
        <authorList>
            <consortium name="WormBaseParasite"/>
        </authorList>
    </citation>
    <scope>IDENTIFICATION</scope>
    <source>
        <strain evidence="4">MHco3</strain>
    </source>
</reference>
<dbReference type="WBParaSite" id="HCON_00099530-00001">
    <property type="protein sequence ID" value="HCON_00099530-00001"/>
    <property type="gene ID" value="HCON_00099530"/>
</dbReference>
<dbReference type="PANTHER" id="PTHR21593">
    <property type="entry name" value="PRION-LIKE- Q/N-RICH -DOMAIN-BEARING PROTEIN PROTEIN"/>
    <property type="match status" value="1"/>
</dbReference>
<evidence type="ECO:0000313" key="4">
    <source>
        <dbReference type="WBParaSite" id="HCON_00099530-00001"/>
    </source>
</evidence>